<dbReference type="InterPro" id="IPR033305">
    <property type="entry name" value="Hydin-like"/>
</dbReference>
<dbReference type="InterPro" id="IPR013783">
    <property type="entry name" value="Ig-like_fold"/>
</dbReference>
<proteinExistence type="predicted"/>
<organism evidence="1 2">
    <name type="scientific">Nesospiza acunhae</name>
    <dbReference type="NCBI Taxonomy" id="381881"/>
    <lineage>
        <taxon>Eukaryota</taxon>
        <taxon>Metazoa</taxon>
        <taxon>Chordata</taxon>
        <taxon>Craniata</taxon>
        <taxon>Vertebrata</taxon>
        <taxon>Euteleostomi</taxon>
        <taxon>Archelosauria</taxon>
        <taxon>Archosauria</taxon>
        <taxon>Dinosauria</taxon>
        <taxon>Saurischia</taxon>
        <taxon>Theropoda</taxon>
        <taxon>Coelurosauria</taxon>
        <taxon>Aves</taxon>
        <taxon>Neognathae</taxon>
        <taxon>Neoaves</taxon>
        <taxon>Telluraves</taxon>
        <taxon>Australaves</taxon>
        <taxon>Passeriformes</taxon>
        <taxon>Thraupidae</taxon>
        <taxon>Nesospiza</taxon>
    </lineage>
</organism>
<dbReference type="Gene3D" id="2.60.40.10">
    <property type="entry name" value="Immunoglobulins"/>
    <property type="match status" value="1"/>
</dbReference>
<dbReference type="PANTHER" id="PTHR23053:SF0">
    <property type="entry name" value="HYDROCEPHALUS-INDUCING PROTEIN HOMOLOG"/>
    <property type="match status" value="1"/>
</dbReference>
<comment type="caution">
    <text evidence="1">The sequence shown here is derived from an EMBL/GenBank/DDBJ whole genome shotgun (WGS) entry which is preliminary data.</text>
</comment>
<feature type="non-terminal residue" evidence="1">
    <location>
        <position position="1"/>
    </location>
</feature>
<gene>
    <name evidence="1" type="primary">Hydin_2</name>
    <name evidence="1" type="ORF">NESACU_R16606</name>
</gene>
<protein>
    <submittedName>
        <fullName evidence="1">HYDIN protein</fullName>
    </submittedName>
</protein>
<evidence type="ECO:0000313" key="2">
    <source>
        <dbReference type="Proteomes" id="UP000549091"/>
    </source>
</evidence>
<dbReference type="GO" id="GO:0005930">
    <property type="term" value="C:axoneme"/>
    <property type="evidence" value="ECO:0007669"/>
    <property type="project" value="TreeGrafter"/>
</dbReference>
<dbReference type="GO" id="GO:1904158">
    <property type="term" value="P:axonemal central apparatus assembly"/>
    <property type="evidence" value="ECO:0007669"/>
    <property type="project" value="TreeGrafter"/>
</dbReference>
<dbReference type="PANTHER" id="PTHR23053">
    <property type="entry name" value="DLEC1 DELETED IN LUNG AND ESOPHAGEAL CANCER 1"/>
    <property type="match status" value="1"/>
</dbReference>
<sequence length="328" mass="37035">LCLEHQHGASSLRGRASTLEVFHAADVEEDSAGNESKPTKPFFLLHRGQSAEFDVIFNPTVAQRVEGKIHVLVGDTYSDKSLIELVGEGHKDKFTLSGLEEDTEERTAECSLKKNIIEAVRVNHIEVGPCAVGEPCWRALTITSHAQTKAMRFEWEADAPFRFSPKVGHLHPGCAKDITVTLRSDVPATFRRHLLKCKVTTINLEQPQRKVQDWDDQMTITMWKNSTRKDPEATWPQTERVVKTVAEPAHTVLEESSQEVEVYLSAVVAYAQFQLSTTRVQFKDTLPFQTRTATFMMHSTGEVALKYSWQKGEESEPIQKPFPTTLMR</sequence>
<feature type="non-terminal residue" evidence="1">
    <location>
        <position position="328"/>
    </location>
</feature>
<evidence type="ECO:0000313" key="1">
    <source>
        <dbReference type="EMBL" id="NWZ93003.1"/>
    </source>
</evidence>
<reference evidence="1 2" key="1">
    <citation type="submission" date="2019-09" db="EMBL/GenBank/DDBJ databases">
        <title>Bird 10,000 Genomes (B10K) Project - Family phase.</title>
        <authorList>
            <person name="Zhang G."/>
        </authorList>
    </citation>
    <scope>NUCLEOTIDE SEQUENCE [LARGE SCALE GENOMIC DNA]</scope>
    <source>
        <strain evidence="1">OUT-0053</strain>
        <tissue evidence="1">Muscle</tissue>
    </source>
</reference>
<dbReference type="Proteomes" id="UP000549091">
    <property type="component" value="Unassembled WGS sequence"/>
</dbReference>
<dbReference type="EMBL" id="VZSU01000614">
    <property type="protein sequence ID" value="NWZ93003.1"/>
    <property type="molecule type" value="Genomic_DNA"/>
</dbReference>
<accession>A0A7K7RMB6</accession>
<keyword evidence="2" id="KW-1185">Reference proteome</keyword>
<dbReference type="GO" id="GO:0003341">
    <property type="term" value="P:cilium movement"/>
    <property type="evidence" value="ECO:0007669"/>
    <property type="project" value="TreeGrafter"/>
</dbReference>
<dbReference type="AlphaFoldDB" id="A0A7K7RMB6"/>
<name>A0A7K7RMB6_9PASS</name>